<dbReference type="InterPro" id="IPR050495">
    <property type="entry name" value="ATG22/LtaA_families"/>
</dbReference>
<feature type="transmembrane region" description="Helical" evidence="6">
    <location>
        <begin position="37"/>
        <end position="62"/>
    </location>
</feature>
<evidence type="ECO:0000313" key="8">
    <source>
        <dbReference type="EMBL" id="EHO42028.1"/>
    </source>
</evidence>
<feature type="transmembrane region" description="Helical" evidence="6">
    <location>
        <begin position="178"/>
        <end position="200"/>
    </location>
</feature>
<keyword evidence="5 6" id="KW-0472">Membrane</keyword>
<evidence type="ECO:0000256" key="1">
    <source>
        <dbReference type="ARBA" id="ARBA00004127"/>
    </source>
</evidence>
<dbReference type="InterPro" id="IPR036259">
    <property type="entry name" value="MFS_trans_sf"/>
</dbReference>
<dbReference type="Proteomes" id="UP000004671">
    <property type="component" value="Chromosome"/>
</dbReference>
<dbReference type="GO" id="GO:0022857">
    <property type="term" value="F:transmembrane transporter activity"/>
    <property type="evidence" value="ECO:0007669"/>
    <property type="project" value="InterPro"/>
</dbReference>
<evidence type="ECO:0000256" key="5">
    <source>
        <dbReference type="ARBA" id="ARBA00023136"/>
    </source>
</evidence>
<protein>
    <submittedName>
        <fullName evidence="8">Major facilitator superfamily MFS_1</fullName>
    </submittedName>
</protein>
<organism evidence="8 9">
    <name type="scientific">Caldithrix abyssi DSM 13497</name>
    <dbReference type="NCBI Taxonomy" id="880073"/>
    <lineage>
        <taxon>Bacteria</taxon>
        <taxon>Pseudomonadati</taxon>
        <taxon>Calditrichota</taxon>
        <taxon>Calditrichia</taxon>
        <taxon>Calditrichales</taxon>
        <taxon>Calditrichaceae</taxon>
        <taxon>Caldithrix</taxon>
    </lineage>
</organism>
<feature type="transmembrane region" description="Helical" evidence="6">
    <location>
        <begin position="85"/>
        <end position="106"/>
    </location>
</feature>
<reference evidence="8 9" key="1">
    <citation type="submission" date="2011-09" db="EMBL/GenBank/DDBJ databases">
        <title>The permanent draft genome of Caldithrix abyssi DSM 13497.</title>
        <authorList>
            <consortium name="US DOE Joint Genome Institute (JGI-PGF)"/>
            <person name="Lucas S."/>
            <person name="Han J."/>
            <person name="Lapidus A."/>
            <person name="Bruce D."/>
            <person name="Goodwin L."/>
            <person name="Pitluck S."/>
            <person name="Peters L."/>
            <person name="Kyrpides N."/>
            <person name="Mavromatis K."/>
            <person name="Ivanova N."/>
            <person name="Mikhailova N."/>
            <person name="Chertkov O."/>
            <person name="Detter J.C."/>
            <person name="Tapia R."/>
            <person name="Han C."/>
            <person name="Land M."/>
            <person name="Hauser L."/>
            <person name="Markowitz V."/>
            <person name="Cheng J.-F."/>
            <person name="Hugenholtz P."/>
            <person name="Woyke T."/>
            <person name="Wu D."/>
            <person name="Spring S."/>
            <person name="Brambilla E."/>
            <person name="Klenk H.-P."/>
            <person name="Eisen J.A."/>
        </authorList>
    </citation>
    <scope>NUCLEOTIDE SEQUENCE [LARGE SCALE GENOMIC DNA]</scope>
    <source>
        <strain evidence="8 9">DSM 13497</strain>
    </source>
</reference>
<feature type="transmembrane region" description="Helical" evidence="6">
    <location>
        <begin position="336"/>
        <end position="353"/>
    </location>
</feature>
<keyword evidence="9" id="KW-1185">Reference proteome</keyword>
<dbReference type="eggNOG" id="COG2270">
    <property type="taxonomic scope" value="Bacteria"/>
</dbReference>
<sequence length="455" mass="50427">MPSPNFGEGFFLEKSGDLIIERPVTITVEKRRLRKEIFAWTLYDFANTSYSVIVVTVVYAIYFKEYIVGDLTISLGGWVRNPGDFLWGLGGSISMAIVALSSPIMGAIADYSNRKKRFLFVYTMACVSVMALLYFLEPGMIVAGLLLFIIGNIGFEGALVFYNGFLPQISTPQNIGKISGYGFAVGYVGSLISLLIALPYATRAFAANDLSIMRPTFVLAAAFFFVFSLPFFVLVKERIVNAPAVSGNYIKAGYRRTLQTIKRMREFPEILKFLLAYFIYIDGVNTVIYFSGIFASTTLGFSMREVIQFFAIVQSSAISGAYVFGYLTDKFGPKKTIMITLLLWIVVTIGAYFTHSASMFYVVGLIAGVAMGSSQSASRALMGKLIPRGMEAEFYGFYALMGKFSSILGPFTFGLVSILTGSQRYAIISLLFFFVTGLILINRVNEKVTYKRFVL</sequence>
<dbReference type="EMBL" id="CM001402">
    <property type="protein sequence ID" value="EHO42028.1"/>
    <property type="molecule type" value="Genomic_DNA"/>
</dbReference>
<name>H1XYV7_CALAY</name>
<dbReference type="SUPFAM" id="SSF103473">
    <property type="entry name" value="MFS general substrate transporter"/>
    <property type="match status" value="1"/>
</dbReference>
<evidence type="ECO:0000313" key="9">
    <source>
        <dbReference type="Proteomes" id="UP000004671"/>
    </source>
</evidence>
<dbReference type="STRING" id="880073.Cabys_1229"/>
<proteinExistence type="predicted"/>
<dbReference type="Gene3D" id="1.20.1250.20">
    <property type="entry name" value="MFS general substrate transporter like domains"/>
    <property type="match status" value="2"/>
</dbReference>
<feature type="transmembrane region" description="Helical" evidence="6">
    <location>
        <begin position="118"/>
        <end position="136"/>
    </location>
</feature>
<dbReference type="GO" id="GO:0012505">
    <property type="term" value="C:endomembrane system"/>
    <property type="evidence" value="ECO:0007669"/>
    <property type="project" value="UniProtKB-SubCell"/>
</dbReference>
<evidence type="ECO:0000256" key="2">
    <source>
        <dbReference type="ARBA" id="ARBA00022448"/>
    </source>
</evidence>
<dbReference type="PANTHER" id="PTHR23519:SF1">
    <property type="entry name" value="AUTOPHAGY-RELATED PROTEIN 22"/>
    <property type="match status" value="1"/>
</dbReference>
<dbReference type="PROSITE" id="PS50850">
    <property type="entry name" value="MFS"/>
    <property type="match status" value="1"/>
</dbReference>
<accession>H1XYV7</accession>
<feature type="transmembrane region" description="Helical" evidence="6">
    <location>
        <begin position="212"/>
        <end position="235"/>
    </location>
</feature>
<dbReference type="InParanoid" id="H1XYV7"/>
<keyword evidence="4 6" id="KW-1133">Transmembrane helix</keyword>
<dbReference type="OrthoDB" id="9768783at2"/>
<dbReference type="HOGENOM" id="CLU_017518_3_1_0"/>
<comment type="subcellular location">
    <subcellularLocation>
        <location evidence="1">Endomembrane system</location>
        <topology evidence="1">Multi-pass membrane protein</topology>
    </subcellularLocation>
</comment>
<keyword evidence="2" id="KW-0813">Transport</keyword>
<dbReference type="InterPro" id="IPR024671">
    <property type="entry name" value="Atg22-like"/>
</dbReference>
<dbReference type="AlphaFoldDB" id="H1XYV7"/>
<evidence type="ECO:0000256" key="6">
    <source>
        <dbReference type="SAM" id="Phobius"/>
    </source>
</evidence>
<dbReference type="PaxDb" id="880073-Calab_2418"/>
<feature type="transmembrane region" description="Helical" evidence="6">
    <location>
        <begin position="425"/>
        <end position="442"/>
    </location>
</feature>
<dbReference type="PANTHER" id="PTHR23519">
    <property type="entry name" value="AUTOPHAGY-RELATED PROTEIN 22"/>
    <property type="match status" value="1"/>
</dbReference>
<feature type="domain" description="Major facilitator superfamily (MFS) profile" evidence="7">
    <location>
        <begin position="269"/>
        <end position="455"/>
    </location>
</feature>
<evidence type="ECO:0000256" key="3">
    <source>
        <dbReference type="ARBA" id="ARBA00022692"/>
    </source>
</evidence>
<feature type="transmembrane region" description="Helical" evidence="6">
    <location>
        <begin position="306"/>
        <end position="324"/>
    </location>
</feature>
<keyword evidence="3 6" id="KW-0812">Transmembrane</keyword>
<feature type="transmembrane region" description="Helical" evidence="6">
    <location>
        <begin position="394"/>
        <end position="419"/>
    </location>
</feature>
<dbReference type="InterPro" id="IPR020846">
    <property type="entry name" value="MFS_dom"/>
</dbReference>
<feature type="transmembrane region" description="Helical" evidence="6">
    <location>
        <begin position="359"/>
        <end position="382"/>
    </location>
</feature>
<evidence type="ECO:0000256" key="4">
    <source>
        <dbReference type="ARBA" id="ARBA00022989"/>
    </source>
</evidence>
<feature type="transmembrane region" description="Helical" evidence="6">
    <location>
        <begin position="273"/>
        <end position="294"/>
    </location>
</feature>
<dbReference type="Pfam" id="PF11700">
    <property type="entry name" value="ATG22"/>
    <property type="match status" value="1"/>
</dbReference>
<gene>
    <name evidence="8" type="ORF">Calab_2418</name>
</gene>
<feature type="transmembrane region" description="Helical" evidence="6">
    <location>
        <begin position="142"/>
        <end position="166"/>
    </location>
</feature>
<evidence type="ECO:0000259" key="7">
    <source>
        <dbReference type="PROSITE" id="PS50850"/>
    </source>
</evidence>